<dbReference type="GO" id="GO:0004803">
    <property type="term" value="F:transposase activity"/>
    <property type="evidence" value="ECO:0007669"/>
    <property type="project" value="InterPro"/>
</dbReference>
<evidence type="ECO:0000256" key="1">
    <source>
        <dbReference type="SAM" id="MobiDB-lite"/>
    </source>
</evidence>
<dbReference type="PATRIC" id="fig|1350482.3.peg.2822"/>
<dbReference type="InterPro" id="IPR002559">
    <property type="entry name" value="Transposase_11"/>
</dbReference>
<accession>A0A0M0F6U7</accession>
<dbReference type="Pfam" id="PF01609">
    <property type="entry name" value="DDE_Tnp_1"/>
    <property type="match status" value="1"/>
</dbReference>
<dbReference type="AlphaFoldDB" id="A0A0M0F6U7"/>
<keyword evidence="4" id="KW-1185">Reference proteome</keyword>
<dbReference type="GO" id="GO:0003677">
    <property type="term" value="F:DNA binding"/>
    <property type="evidence" value="ECO:0007669"/>
    <property type="project" value="InterPro"/>
</dbReference>
<dbReference type="Proteomes" id="UP000037387">
    <property type="component" value="Unassembled WGS sequence"/>
</dbReference>
<sequence>MLGDRAYSSHAIRTALRRRGVVAVIPEPRDQQSHRRRRGSRDGRPATYDPLTCRGRYTVERFFDRIKQWRALATRYDKHALVYRGGAVLTAILLSASSTR</sequence>
<dbReference type="EMBL" id="ATNL01000010">
    <property type="protein sequence ID" value="KON72916.1"/>
    <property type="molecule type" value="Genomic_DNA"/>
</dbReference>
<protein>
    <recommendedName>
        <fullName evidence="2">Transposase IS4-like domain-containing protein</fullName>
    </recommendedName>
</protein>
<organism evidence="3 4">
    <name type="scientific">Cellulosimicrobium cellulans F16</name>
    <dbReference type="NCBI Taxonomy" id="1350482"/>
    <lineage>
        <taxon>Bacteria</taxon>
        <taxon>Bacillati</taxon>
        <taxon>Actinomycetota</taxon>
        <taxon>Actinomycetes</taxon>
        <taxon>Micrococcales</taxon>
        <taxon>Promicromonosporaceae</taxon>
        <taxon>Cellulosimicrobium</taxon>
    </lineage>
</organism>
<evidence type="ECO:0000313" key="3">
    <source>
        <dbReference type="EMBL" id="KON72916.1"/>
    </source>
</evidence>
<reference evidence="3 4" key="1">
    <citation type="journal article" date="2015" name="Sci. Rep.">
        <title>Functional and structural properties of a novel cellulosome-like multienzyme complex: efficient glycoside hydrolysis of water-insoluble 7-xylosyl-10-deacetylpaclitaxel.</title>
        <authorList>
            <person name="Dou T.Y."/>
            <person name="Luan H.W."/>
            <person name="Ge G.B."/>
            <person name="Dong M.M."/>
            <person name="Zou H.F."/>
            <person name="He Y.Q."/>
            <person name="Cui P."/>
            <person name="Wang J.Y."/>
            <person name="Hao D.C."/>
            <person name="Yang S.L."/>
            <person name="Yang L."/>
        </authorList>
    </citation>
    <scope>NUCLEOTIDE SEQUENCE [LARGE SCALE GENOMIC DNA]</scope>
    <source>
        <strain evidence="3 4">F16</strain>
    </source>
</reference>
<gene>
    <name evidence="3" type="ORF">M768_20195</name>
</gene>
<comment type="caution">
    <text evidence="3">The sequence shown here is derived from an EMBL/GenBank/DDBJ whole genome shotgun (WGS) entry which is preliminary data.</text>
</comment>
<evidence type="ECO:0000313" key="4">
    <source>
        <dbReference type="Proteomes" id="UP000037387"/>
    </source>
</evidence>
<name>A0A0M0F6U7_CELCE</name>
<dbReference type="GO" id="GO:0006313">
    <property type="term" value="P:DNA transposition"/>
    <property type="evidence" value="ECO:0007669"/>
    <property type="project" value="InterPro"/>
</dbReference>
<feature type="region of interest" description="Disordered" evidence="1">
    <location>
        <begin position="23"/>
        <end position="49"/>
    </location>
</feature>
<evidence type="ECO:0000259" key="2">
    <source>
        <dbReference type="Pfam" id="PF01609"/>
    </source>
</evidence>
<feature type="domain" description="Transposase IS4-like" evidence="2">
    <location>
        <begin position="2"/>
        <end position="82"/>
    </location>
</feature>
<proteinExistence type="predicted"/>